<evidence type="ECO:0000256" key="2">
    <source>
        <dbReference type="ARBA" id="ARBA00022679"/>
    </source>
</evidence>
<name>A0AAN2FH48_ENTAG</name>
<dbReference type="Pfam" id="PF12464">
    <property type="entry name" value="Mac"/>
    <property type="match status" value="1"/>
</dbReference>
<feature type="compositionally biased region" description="Basic residues" evidence="3">
    <location>
        <begin position="81"/>
        <end position="94"/>
    </location>
</feature>
<reference evidence="5" key="1">
    <citation type="submission" date="2022-05" db="EMBL/GenBank/DDBJ databases">
        <authorList>
            <person name="Pothier F. J."/>
        </authorList>
    </citation>
    <scope>NUCLEOTIDE SEQUENCE</scope>
    <source>
        <strain evidence="5">DAPP-PG734</strain>
        <plasmid evidence="5">P1</plasmid>
    </source>
</reference>
<evidence type="ECO:0000259" key="4">
    <source>
        <dbReference type="Pfam" id="PF12464"/>
    </source>
</evidence>
<accession>A0AAN2FH48</accession>
<evidence type="ECO:0000313" key="5">
    <source>
        <dbReference type="EMBL" id="CAH6370985.1"/>
    </source>
</evidence>
<comment type="similarity">
    <text evidence="1">Belongs to the transferase hexapeptide repeat family.</text>
</comment>
<dbReference type="RefSeq" id="WP_072006763.1">
    <property type="nucleotide sequence ID" value="NZ_JNVA01000131.1"/>
</dbReference>
<dbReference type="GO" id="GO:0016407">
    <property type="term" value="F:acetyltransferase activity"/>
    <property type="evidence" value="ECO:0007669"/>
    <property type="project" value="InterPro"/>
</dbReference>
<organism evidence="5 6">
    <name type="scientific">Enterobacter agglomerans</name>
    <name type="common">Erwinia herbicola</name>
    <name type="synonym">Pantoea agglomerans</name>
    <dbReference type="NCBI Taxonomy" id="549"/>
    <lineage>
        <taxon>Bacteria</taxon>
        <taxon>Pseudomonadati</taxon>
        <taxon>Pseudomonadota</taxon>
        <taxon>Gammaproteobacteria</taxon>
        <taxon>Enterobacterales</taxon>
        <taxon>Erwiniaceae</taxon>
        <taxon>Pantoea</taxon>
        <taxon>Pantoea agglomerans group</taxon>
    </lineage>
</organism>
<keyword evidence="2" id="KW-0808">Transferase</keyword>
<dbReference type="Proteomes" id="UP001158961">
    <property type="component" value="Plasmid P1"/>
</dbReference>
<geneLocation type="plasmid" evidence="5 6">
    <name>P1</name>
</geneLocation>
<dbReference type="AlphaFoldDB" id="A0AAN2FH48"/>
<dbReference type="EMBL" id="OW970316">
    <property type="protein sequence ID" value="CAH6370985.1"/>
    <property type="molecule type" value="Genomic_DNA"/>
</dbReference>
<feature type="domain" description="Maltose/galactoside acetyltransferase" evidence="4">
    <location>
        <begin position="10"/>
        <end position="41"/>
    </location>
</feature>
<evidence type="ECO:0000256" key="3">
    <source>
        <dbReference type="SAM" id="MobiDB-lite"/>
    </source>
</evidence>
<gene>
    <name evidence="5" type="ORF">DAPPPG734_23240</name>
</gene>
<dbReference type="InterPro" id="IPR024688">
    <property type="entry name" value="Mac_dom"/>
</dbReference>
<feature type="region of interest" description="Disordered" evidence="3">
    <location>
        <begin position="75"/>
        <end position="94"/>
    </location>
</feature>
<protein>
    <submittedName>
        <fullName evidence="5">Maltose acetyltransferase</fullName>
    </submittedName>
</protein>
<sequence>MNEITHVPDGHLYDANNDKRVLQLRAAAKTQCRDYNATDPDASFLTGSPVTQSTESLRAVTIKRLAVFHHGILTGSQKHDGQRRKKVKKQSFDS</sequence>
<evidence type="ECO:0000313" key="6">
    <source>
        <dbReference type="Proteomes" id="UP001158961"/>
    </source>
</evidence>
<proteinExistence type="inferred from homology"/>
<evidence type="ECO:0000256" key="1">
    <source>
        <dbReference type="ARBA" id="ARBA00007274"/>
    </source>
</evidence>
<keyword evidence="5" id="KW-0614">Plasmid</keyword>